<organism evidence="9 10">
    <name type="scientific">Schaedlerella arabinosiphila</name>
    <dbReference type="NCBI Taxonomy" id="2044587"/>
    <lineage>
        <taxon>Bacteria</taxon>
        <taxon>Bacillati</taxon>
        <taxon>Bacillota</taxon>
        <taxon>Clostridia</taxon>
        <taxon>Lachnospirales</taxon>
        <taxon>Lachnospiraceae</taxon>
        <taxon>Schaedlerella</taxon>
    </lineage>
</organism>
<accession>A0A3R8JRA1</accession>
<keyword evidence="3 7" id="KW-0812">Transmembrane</keyword>
<keyword evidence="4" id="KW-0378">Hydrolase</keyword>
<dbReference type="InterPro" id="IPR022764">
    <property type="entry name" value="Peptidase_S54_rhomboid_dom"/>
</dbReference>
<protein>
    <submittedName>
        <fullName evidence="9">Rhomboid family intramembrane serine protease</fullName>
    </submittedName>
</protein>
<evidence type="ECO:0000256" key="2">
    <source>
        <dbReference type="ARBA" id="ARBA00009045"/>
    </source>
</evidence>
<evidence type="ECO:0000256" key="4">
    <source>
        <dbReference type="ARBA" id="ARBA00022801"/>
    </source>
</evidence>
<dbReference type="InterPro" id="IPR035952">
    <property type="entry name" value="Rhomboid-like_sf"/>
</dbReference>
<dbReference type="GO" id="GO:0006508">
    <property type="term" value="P:proteolysis"/>
    <property type="evidence" value="ECO:0007669"/>
    <property type="project" value="UniProtKB-KW"/>
</dbReference>
<sequence length="203" mass="22042">MEQKKEQRAVCTTGLIVVNIGIFLVFMLLGKSEDVLFMQQYGAMYEPYVTDGHEYYRLLTSIFLHFGIEHLLNNMVMLGALGFNLEPEIGKLRFLLVYFVSGIGGNICSLLHNISVGENVISAGASGAVFGLMGALLCAVIRNKGCIGRLNKKGLVILVILSVYLGLSESGVDNAAHIGGLVCGFALEALLGSFKYRKSSEQR</sequence>
<dbReference type="PANTHER" id="PTHR43731:SF14">
    <property type="entry name" value="PRESENILIN-ASSOCIATED RHOMBOID-LIKE PROTEIN, MITOCHONDRIAL"/>
    <property type="match status" value="1"/>
</dbReference>
<comment type="caution">
    <text evidence="9">The sequence shown here is derived from an EMBL/GenBank/DDBJ whole genome shotgun (WGS) entry which is preliminary data.</text>
</comment>
<dbReference type="PANTHER" id="PTHR43731">
    <property type="entry name" value="RHOMBOID PROTEASE"/>
    <property type="match status" value="1"/>
</dbReference>
<feature type="transmembrane region" description="Helical" evidence="7">
    <location>
        <begin position="120"/>
        <end position="142"/>
    </location>
</feature>
<evidence type="ECO:0000256" key="5">
    <source>
        <dbReference type="ARBA" id="ARBA00022989"/>
    </source>
</evidence>
<feature type="transmembrane region" description="Helical" evidence="7">
    <location>
        <begin position="9"/>
        <end position="29"/>
    </location>
</feature>
<reference evidence="9" key="1">
    <citation type="submission" date="2018-10" db="EMBL/GenBank/DDBJ databases">
        <title>Schaedlerella arabinophila gen. nov. sp. nov., isolated from the mouse intestinal tract and comparative analysis with the genome of the closely related altered Schaedler flora strain ASF502.</title>
        <authorList>
            <person name="Miyake S."/>
            <person name="Soh M."/>
            <person name="Seedorf H."/>
        </authorList>
    </citation>
    <scope>NUCLEOTIDE SEQUENCE [LARGE SCALE GENOMIC DNA]</scope>
    <source>
        <strain evidence="9">DSM 106076</strain>
    </source>
</reference>
<dbReference type="Proteomes" id="UP000274920">
    <property type="component" value="Unassembled WGS sequence"/>
</dbReference>
<keyword evidence="10" id="KW-1185">Reference proteome</keyword>
<keyword evidence="9" id="KW-0645">Protease</keyword>
<dbReference type="InterPro" id="IPR050925">
    <property type="entry name" value="Rhomboid_protease_S54"/>
</dbReference>
<evidence type="ECO:0000313" key="9">
    <source>
        <dbReference type="EMBL" id="RRK34327.1"/>
    </source>
</evidence>
<keyword evidence="6 7" id="KW-0472">Membrane</keyword>
<evidence type="ECO:0000313" key="10">
    <source>
        <dbReference type="Proteomes" id="UP000274920"/>
    </source>
</evidence>
<evidence type="ECO:0000259" key="8">
    <source>
        <dbReference type="Pfam" id="PF01694"/>
    </source>
</evidence>
<feature type="transmembrane region" description="Helical" evidence="7">
    <location>
        <begin position="95"/>
        <end position="114"/>
    </location>
</feature>
<feature type="transmembrane region" description="Helical" evidence="7">
    <location>
        <begin position="62"/>
        <end position="83"/>
    </location>
</feature>
<dbReference type="EMBL" id="RHJS01000002">
    <property type="protein sequence ID" value="RRK34327.1"/>
    <property type="molecule type" value="Genomic_DNA"/>
</dbReference>
<comment type="subcellular location">
    <subcellularLocation>
        <location evidence="1">Membrane</location>
        <topology evidence="1">Multi-pass membrane protein</topology>
    </subcellularLocation>
</comment>
<dbReference type="Gene3D" id="1.20.1540.10">
    <property type="entry name" value="Rhomboid-like"/>
    <property type="match status" value="1"/>
</dbReference>
<keyword evidence="5 7" id="KW-1133">Transmembrane helix</keyword>
<comment type="similarity">
    <text evidence="2">Belongs to the peptidase S54 family.</text>
</comment>
<evidence type="ECO:0000256" key="7">
    <source>
        <dbReference type="SAM" id="Phobius"/>
    </source>
</evidence>
<feature type="transmembrane region" description="Helical" evidence="7">
    <location>
        <begin position="178"/>
        <end position="196"/>
    </location>
</feature>
<dbReference type="AlphaFoldDB" id="A0A3R8JRA1"/>
<dbReference type="RefSeq" id="WP_125129472.1">
    <property type="nucleotide sequence ID" value="NZ_RHJS01000002.1"/>
</dbReference>
<name>A0A3R8JRA1_9FIRM</name>
<evidence type="ECO:0000256" key="1">
    <source>
        <dbReference type="ARBA" id="ARBA00004141"/>
    </source>
</evidence>
<dbReference type="GO" id="GO:0004252">
    <property type="term" value="F:serine-type endopeptidase activity"/>
    <property type="evidence" value="ECO:0007669"/>
    <property type="project" value="InterPro"/>
</dbReference>
<evidence type="ECO:0000256" key="6">
    <source>
        <dbReference type="ARBA" id="ARBA00023136"/>
    </source>
</evidence>
<evidence type="ECO:0000256" key="3">
    <source>
        <dbReference type="ARBA" id="ARBA00022692"/>
    </source>
</evidence>
<feature type="domain" description="Peptidase S54 rhomboid" evidence="8">
    <location>
        <begin position="53"/>
        <end position="192"/>
    </location>
</feature>
<feature type="transmembrane region" description="Helical" evidence="7">
    <location>
        <begin position="154"/>
        <end position="172"/>
    </location>
</feature>
<dbReference type="Pfam" id="PF01694">
    <property type="entry name" value="Rhomboid"/>
    <property type="match status" value="1"/>
</dbReference>
<dbReference type="GO" id="GO:0016020">
    <property type="term" value="C:membrane"/>
    <property type="evidence" value="ECO:0007669"/>
    <property type="project" value="UniProtKB-SubCell"/>
</dbReference>
<gene>
    <name evidence="9" type="ORF">EBB54_25595</name>
</gene>
<dbReference type="SUPFAM" id="SSF144091">
    <property type="entry name" value="Rhomboid-like"/>
    <property type="match status" value="1"/>
</dbReference>
<proteinExistence type="inferred from homology"/>